<reference evidence="1 2" key="1">
    <citation type="journal article" date="2019" name="Nat. Ecol. Evol.">
        <title>Megaphylogeny resolves global patterns of mushroom evolution.</title>
        <authorList>
            <person name="Varga T."/>
            <person name="Krizsan K."/>
            <person name="Foldi C."/>
            <person name="Dima B."/>
            <person name="Sanchez-Garcia M."/>
            <person name="Sanchez-Ramirez S."/>
            <person name="Szollosi G.J."/>
            <person name="Szarkandi J.G."/>
            <person name="Papp V."/>
            <person name="Albert L."/>
            <person name="Andreopoulos W."/>
            <person name="Angelini C."/>
            <person name="Antonin V."/>
            <person name="Barry K.W."/>
            <person name="Bougher N.L."/>
            <person name="Buchanan P."/>
            <person name="Buyck B."/>
            <person name="Bense V."/>
            <person name="Catcheside P."/>
            <person name="Chovatia M."/>
            <person name="Cooper J."/>
            <person name="Damon W."/>
            <person name="Desjardin D."/>
            <person name="Finy P."/>
            <person name="Geml J."/>
            <person name="Haridas S."/>
            <person name="Hughes K."/>
            <person name="Justo A."/>
            <person name="Karasinski D."/>
            <person name="Kautmanova I."/>
            <person name="Kiss B."/>
            <person name="Kocsube S."/>
            <person name="Kotiranta H."/>
            <person name="LaButti K.M."/>
            <person name="Lechner B.E."/>
            <person name="Liimatainen K."/>
            <person name="Lipzen A."/>
            <person name="Lukacs Z."/>
            <person name="Mihaltcheva S."/>
            <person name="Morgado L.N."/>
            <person name="Niskanen T."/>
            <person name="Noordeloos M.E."/>
            <person name="Ohm R.A."/>
            <person name="Ortiz-Santana B."/>
            <person name="Ovrebo C."/>
            <person name="Racz N."/>
            <person name="Riley R."/>
            <person name="Savchenko A."/>
            <person name="Shiryaev A."/>
            <person name="Soop K."/>
            <person name="Spirin V."/>
            <person name="Szebenyi C."/>
            <person name="Tomsovsky M."/>
            <person name="Tulloss R.E."/>
            <person name="Uehling J."/>
            <person name="Grigoriev I.V."/>
            <person name="Vagvolgyi C."/>
            <person name="Papp T."/>
            <person name="Martin F.M."/>
            <person name="Miettinen O."/>
            <person name="Hibbett D.S."/>
            <person name="Nagy L.G."/>
        </authorList>
    </citation>
    <scope>NUCLEOTIDE SEQUENCE [LARGE SCALE GENOMIC DNA]</scope>
    <source>
        <strain evidence="1 2">FP101781</strain>
    </source>
</reference>
<comment type="caution">
    <text evidence="1">The sequence shown here is derived from an EMBL/GenBank/DDBJ whole genome shotgun (WGS) entry which is preliminary data.</text>
</comment>
<evidence type="ECO:0000313" key="2">
    <source>
        <dbReference type="Proteomes" id="UP000298030"/>
    </source>
</evidence>
<keyword evidence="2" id="KW-1185">Reference proteome</keyword>
<accession>A0A4Y7SSR7</accession>
<dbReference type="Proteomes" id="UP000298030">
    <property type="component" value="Unassembled WGS sequence"/>
</dbReference>
<organism evidence="1 2">
    <name type="scientific">Coprinellus micaceus</name>
    <name type="common">Glistening ink-cap mushroom</name>
    <name type="synonym">Coprinus micaceus</name>
    <dbReference type="NCBI Taxonomy" id="71717"/>
    <lineage>
        <taxon>Eukaryota</taxon>
        <taxon>Fungi</taxon>
        <taxon>Dikarya</taxon>
        <taxon>Basidiomycota</taxon>
        <taxon>Agaricomycotina</taxon>
        <taxon>Agaricomycetes</taxon>
        <taxon>Agaricomycetidae</taxon>
        <taxon>Agaricales</taxon>
        <taxon>Agaricineae</taxon>
        <taxon>Psathyrellaceae</taxon>
        <taxon>Coprinellus</taxon>
    </lineage>
</organism>
<sequence>MYPDSLWVSVRSIRRWYELRMRWDFATSLVPTLSSLCSGLARWCDLSPEDNLVLRSGDSDAAFLGHVTTRWFSIIPEFTFASSCGLARNGSPVPQLVKTHRSERQREGPESSVEWVIIALTVSSPGGIISSFPDTTAPSLLMDPQ</sequence>
<evidence type="ECO:0000313" key="1">
    <source>
        <dbReference type="EMBL" id="TEB24910.1"/>
    </source>
</evidence>
<proteinExistence type="predicted"/>
<dbReference type="AlphaFoldDB" id="A0A4Y7SSR7"/>
<protein>
    <submittedName>
        <fullName evidence="1">Uncharacterized protein</fullName>
    </submittedName>
</protein>
<gene>
    <name evidence="1" type="ORF">FA13DRAFT_1281449</name>
</gene>
<name>A0A4Y7SSR7_COPMI</name>
<dbReference type="EMBL" id="QPFP01000062">
    <property type="protein sequence ID" value="TEB24910.1"/>
    <property type="molecule type" value="Genomic_DNA"/>
</dbReference>